<keyword evidence="3" id="KW-1185">Reference proteome</keyword>
<dbReference type="AlphaFoldDB" id="A0A8J8MQJ7"/>
<keyword evidence="1" id="KW-0732">Signal</keyword>
<organism evidence="2 3">
    <name type="scientific">Falsirhodobacter algicola</name>
    <dbReference type="NCBI Taxonomy" id="2692330"/>
    <lineage>
        <taxon>Bacteria</taxon>
        <taxon>Pseudomonadati</taxon>
        <taxon>Pseudomonadota</taxon>
        <taxon>Alphaproteobacteria</taxon>
        <taxon>Rhodobacterales</taxon>
        <taxon>Paracoccaceae</taxon>
        <taxon>Falsirhodobacter</taxon>
    </lineage>
</organism>
<evidence type="ECO:0008006" key="4">
    <source>
        <dbReference type="Google" id="ProtNLM"/>
    </source>
</evidence>
<sequence length="107" mass="10828">MRRVAALLLVLAACSPQTVTDSVARRAARSVVNPVVAQYLPSGQAEAATNCVIDNASAGEISTLARDVGTRAGTSTVQTVTGILARPATMQCLGSQGLPALAGMVGY</sequence>
<protein>
    <recommendedName>
        <fullName evidence="4">Succinate dehydrogenase</fullName>
    </recommendedName>
</protein>
<evidence type="ECO:0000313" key="3">
    <source>
        <dbReference type="Proteomes" id="UP000679284"/>
    </source>
</evidence>
<dbReference type="EMBL" id="CP047289">
    <property type="protein sequence ID" value="QUS34850.1"/>
    <property type="molecule type" value="Genomic_DNA"/>
</dbReference>
<name>A0A8J8MQJ7_9RHOB</name>
<dbReference type="Proteomes" id="UP000679284">
    <property type="component" value="Chromosome"/>
</dbReference>
<feature type="chain" id="PRO_5035277561" description="Succinate dehydrogenase" evidence="1">
    <location>
        <begin position="21"/>
        <end position="107"/>
    </location>
</feature>
<evidence type="ECO:0000256" key="1">
    <source>
        <dbReference type="SAM" id="SignalP"/>
    </source>
</evidence>
<evidence type="ECO:0000313" key="2">
    <source>
        <dbReference type="EMBL" id="QUS34850.1"/>
    </source>
</evidence>
<proteinExistence type="predicted"/>
<gene>
    <name evidence="2" type="ORF">GR316_00340</name>
</gene>
<accession>A0A8J8MQJ7</accession>
<reference evidence="2" key="1">
    <citation type="submission" date="2020-01" db="EMBL/GenBank/DDBJ databases">
        <authorList>
            <person name="Yang Y."/>
            <person name="Kwon Y.M."/>
        </authorList>
    </citation>
    <scope>NUCLEOTIDE SEQUENCE</scope>
    <source>
        <strain evidence="2">PG104</strain>
    </source>
</reference>
<dbReference type="RefSeq" id="WP_211784100.1">
    <property type="nucleotide sequence ID" value="NZ_CP047289.1"/>
</dbReference>
<dbReference type="KEGG" id="fap:GR316_00340"/>
<feature type="signal peptide" evidence="1">
    <location>
        <begin position="1"/>
        <end position="20"/>
    </location>
</feature>